<dbReference type="EMBL" id="BQNB010016792">
    <property type="protein sequence ID" value="GJT55850.1"/>
    <property type="molecule type" value="Genomic_DNA"/>
</dbReference>
<evidence type="ECO:0000313" key="3">
    <source>
        <dbReference type="Proteomes" id="UP001151760"/>
    </source>
</evidence>
<reference evidence="2" key="1">
    <citation type="journal article" date="2022" name="Int. J. Mol. Sci.">
        <title>Draft Genome of Tanacetum Coccineum: Genomic Comparison of Closely Related Tanacetum-Family Plants.</title>
        <authorList>
            <person name="Yamashiro T."/>
            <person name="Shiraishi A."/>
            <person name="Nakayama K."/>
            <person name="Satake H."/>
        </authorList>
    </citation>
    <scope>NUCLEOTIDE SEQUENCE</scope>
</reference>
<comment type="caution">
    <text evidence="2">The sequence shown here is derived from an EMBL/GenBank/DDBJ whole genome shotgun (WGS) entry which is preliminary data.</text>
</comment>
<feature type="region of interest" description="Disordered" evidence="1">
    <location>
        <begin position="45"/>
        <end position="79"/>
    </location>
</feature>
<gene>
    <name evidence="2" type="ORF">Tco_0990904</name>
</gene>
<organism evidence="2 3">
    <name type="scientific">Tanacetum coccineum</name>
    <dbReference type="NCBI Taxonomy" id="301880"/>
    <lineage>
        <taxon>Eukaryota</taxon>
        <taxon>Viridiplantae</taxon>
        <taxon>Streptophyta</taxon>
        <taxon>Embryophyta</taxon>
        <taxon>Tracheophyta</taxon>
        <taxon>Spermatophyta</taxon>
        <taxon>Magnoliopsida</taxon>
        <taxon>eudicotyledons</taxon>
        <taxon>Gunneridae</taxon>
        <taxon>Pentapetalae</taxon>
        <taxon>asterids</taxon>
        <taxon>campanulids</taxon>
        <taxon>Asterales</taxon>
        <taxon>Asteraceae</taxon>
        <taxon>Asteroideae</taxon>
        <taxon>Anthemideae</taxon>
        <taxon>Anthemidinae</taxon>
        <taxon>Tanacetum</taxon>
    </lineage>
</organism>
<feature type="compositionally biased region" description="Low complexity" evidence="1">
    <location>
        <begin position="45"/>
        <end position="62"/>
    </location>
</feature>
<protein>
    <recommendedName>
        <fullName evidence="4">Ubiquitin-like protease family profile domain-containing protein</fullName>
    </recommendedName>
</protein>
<keyword evidence="3" id="KW-1185">Reference proteome</keyword>
<evidence type="ECO:0000313" key="2">
    <source>
        <dbReference type="EMBL" id="GJT55850.1"/>
    </source>
</evidence>
<dbReference type="Proteomes" id="UP001151760">
    <property type="component" value="Unassembled WGS sequence"/>
</dbReference>
<name>A0ABQ5EY36_9ASTR</name>
<proteinExistence type="predicted"/>
<feature type="compositionally biased region" description="Polar residues" evidence="1">
    <location>
        <begin position="67"/>
        <end position="79"/>
    </location>
</feature>
<accession>A0ABQ5EY36</accession>
<reference evidence="2" key="2">
    <citation type="submission" date="2022-01" db="EMBL/GenBank/DDBJ databases">
        <authorList>
            <person name="Yamashiro T."/>
            <person name="Shiraishi A."/>
            <person name="Satake H."/>
            <person name="Nakayama K."/>
        </authorList>
    </citation>
    <scope>NUCLEOTIDE SEQUENCE</scope>
</reference>
<sequence length="555" mass="63332">MVKMVPYEAFACRCGAGDVVLRESYKHETRGKLYYACPQSKPIYSPGSSSTPIYSPGSSTPPRYSPGASTPPSYSLGTSRNAECPNCKHLLDKIMQRIYFYIDGDSEESTTLYPIVWSGNIPNLDVEGVNDKIHFYDSVDWLVRDEEIDASGNSDDQRTPIPPMPWIHVNSCKLNPQVSDATAKITSSDDHRIKRKRRQYRPKVKNIRHATPIPPATTLCLELHRYSKAPAPRSLCALHNLPQTWKGVHFGFSEGINVSYRRQLQAMLVTCDSVLGGSLKWELPTVNRQPSNYHHYHQQDHHRNQNLNGNAMTNRFLFAAAQSRRDEKRKAEYGKKLNELKHAITLHRPKSVLDGYNRWLSRGKDCVEPYNLRVDKEVFRQAEDSYFAINPTDIIELSLYQLKGRSQQNKVGFLHPEMITPDVYGADKGVTLDYLARALEGYEFYVTPYLQGLAGLVDSVLGGSLKWELPTVNRQPSTWECGYYVMRWMHDFVLKYQNDDFPNTIPWGEERWLEDKELDDVIGAWLVTDIQVVSNGFLSYGADGTVKLVQLRDLL</sequence>
<evidence type="ECO:0000256" key="1">
    <source>
        <dbReference type="SAM" id="MobiDB-lite"/>
    </source>
</evidence>
<evidence type="ECO:0008006" key="4">
    <source>
        <dbReference type="Google" id="ProtNLM"/>
    </source>
</evidence>